<evidence type="ECO:0000313" key="2">
    <source>
        <dbReference type="EMBL" id="MFD2795576.1"/>
    </source>
</evidence>
<accession>A0ABW5VX10</accession>
<evidence type="ECO:0000313" key="3">
    <source>
        <dbReference type="Proteomes" id="UP001597479"/>
    </source>
</evidence>
<organism evidence="2 3">
    <name type="scientific">Promicromonospora vindobonensis</name>
    <dbReference type="NCBI Taxonomy" id="195748"/>
    <lineage>
        <taxon>Bacteria</taxon>
        <taxon>Bacillati</taxon>
        <taxon>Actinomycetota</taxon>
        <taxon>Actinomycetes</taxon>
        <taxon>Micrococcales</taxon>
        <taxon>Promicromonosporaceae</taxon>
        <taxon>Promicromonospora</taxon>
    </lineage>
</organism>
<feature type="compositionally biased region" description="Basic residues" evidence="1">
    <location>
        <begin position="148"/>
        <end position="158"/>
    </location>
</feature>
<gene>
    <name evidence="2" type="ORF">ACFS27_18600</name>
</gene>
<dbReference type="EMBL" id="JBHUOG010000002">
    <property type="protein sequence ID" value="MFD2795576.1"/>
    <property type="molecule type" value="Genomic_DNA"/>
</dbReference>
<protein>
    <recommendedName>
        <fullName evidence="4">AbiEi antitoxin of type IV toxin-antitoxin system</fullName>
    </recommendedName>
</protein>
<evidence type="ECO:0000256" key="1">
    <source>
        <dbReference type="SAM" id="MobiDB-lite"/>
    </source>
</evidence>
<dbReference type="Proteomes" id="UP001597479">
    <property type="component" value="Unassembled WGS sequence"/>
</dbReference>
<dbReference type="RefSeq" id="WP_377185786.1">
    <property type="nucleotide sequence ID" value="NZ_JBHUOG010000002.1"/>
</dbReference>
<comment type="caution">
    <text evidence="2">The sequence shown here is derived from an EMBL/GenBank/DDBJ whole genome shotgun (WGS) entry which is preliminary data.</text>
</comment>
<name>A0ABW5VX10_9MICO</name>
<feature type="region of interest" description="Disordered" evidence="1">
    <location>
        <begin position="130"/>
        <end position="158"/>
    </location>
</feature>
<evidence type="ECO:0008006" key="4">
    <source>
        <dbReference type="Google" id="ProtNLM"/>
    </source>
</evidence>
<keyword evidence="3" id="KW-1185">Reference proteome</keyword>
<reference evidence="3" key="1">
    <citation type="journal article" date="2019" name="Int. J. Syst. Evol. Microbiol.">
        <title>The Global Catalogue of Microorganisms (GCM) 10K type strain sequencing project: providing services to taxonomists for standard genome sequencing and annotation.</title>
        <authorList>
            <consortium name="The Broad Institute Genomics Platform"/>
            <consortium name="The Broad Institute Genome Sequencing Center for Infectious Disease"/>
            <person name="Wu L."/>
            <person name="Ma J."/>
        </authorList>
    </citation>
    <scope>NUCLEOTIDE SEQUENCE [LARGE SCALE GENOMIC DNA]</scope>
    <source>
        <strain evidence="3">CCM 7044</strain>
    </source>
</reference>
<proteinExistence type="predicted"/>
<sequence length="158" mass="17395">MNVTPSARDVAVPPVLLAGERDRNQLALDRRRGSLVRIRRGAYWHPLEALVIVDSALRLGARREDLLTLLGARAGRRGIRQALLVVELGEAGAQSAWETWVRYEILHAGLPRPTTQMAVRRPDWVTTSKASADKTRAVRSAGVPCSSHGHRATPRGTR</sequence>